<feature type="domain" description="Peptidase C39-like" evidence="1">
    <location>
        <begin position="206"/>
        <end position="339"/>
    </location>
</feature>
<organism evidence="2 3">
    <name type="scientific">Pedosphaera parvula (strain Ellin514)</name>
    <dbReference type="NCBI Taxonomy" id="320771"/>
    <lineage>
        <taxon>Bacteria</taxon>
        <taxon>Pseudomonadati</taxon>
        <taxon>Verrucomicrobiota</taxon>
        <taxon>Pedosphaerae</taxon>
        <taxon>Pedosphaerales</taxon>
        <taxon>Pedosphaeraceae</taxon>
        <taxon>Pedosphaera</taxon>
    </lineage>
</organism>
<dbReference type="InterPro" id="IPR039564">
    <property type="entry name" value="Peptidase_C39-like"/>
</dbReference>
<sequence length="391" mass="43563" precursor="true">MLIFPSVNSKGRDRVRKHHNFMQLRTLIFGFLTLILPASFCLADAATSTDAARNRCSYMGLKDITKFTKSSGASNEVVLISPEIKAPIDWDELVVSWNVLKGVHLKMEARAICPDHITKYYTMSRWSDDTDHFPRESVNKQGDADGTVSIDTLILKKPASKVQIRITMGGGDPTAAVKYLGLSFCNSQVQPVALKPNKSAWGKVVEVPERRQNDYEGGDGWCSPTSLSMDLAYWSDKLNRPELNHTVPETAHAIFDQGLDGTGNWPFNTAYAGSYSGFRAYVTRMDDVAEVEDWIAAGIPVIVSVSSYIVSNRTIGPDNGHLIVCVGFDEKGDVVVNDPGVSVKRNLRARRVYTRENFVKAWKKSKNAVYLVYPETAQIPKDPFNHWDHSN</sequence>
<evidence type="ECO:0000313" key="3">
    <source>
        <dbReference type="Proteomes" id="UP000003688"/>
    </source>
</evidence>
<dbReference type="InterPro" id="IPR039563">
    <property type="entry name" value="Peptidase_C39_single_dom"/>
</dbReference>
<accession>B9XMB5</accession>
<name>B9XMB5_PEDPL</name>
<dbReference type="Gene3D" id="3.90.70.10">
    <property type="entry name" value="Cysteine proteinases"/>
    <property type="match status" value="1"/>
</dbReference>
<dbReference type="CDD" id="cd02549">
    <property type="entry name" value="Peptidase_C39A"/>
    <property type="match status" value="1"/>
</dbReference>
<evidence type="ECO:0000259" key="1">
    <source>
        <dbReference type="Pfam" id="PF13529"/>
    </source>
</evidence>
<reference evidence="2 3" key="1">
    <citation type="journal article" date="2011" name="J. Bacteriol.">
        <title>Genome sequence of 'Pedosphaera parvula' Ellin514, an aerobic Verrucomicrobial isolate from pasture soil.</title>
        <authorList>
            <person name="Kant R."/>
            <person name="van Passel M.W."/>
            <person name="Sangwan P."/>
            <person name="Palva A."/>
            <person name="Lucas S."/>
            <person name="Copeland A."/>
            <person name="Lapidus A."/>
            <person name="Glavina Del Rio T."/>
            <person name="Dalin E."/>
            <person name="Tice H."/>
            <person name="Bruce D."/>
            <person name="Goodwin L."/>
            <person name="Pitluck S."/>
            <person name="Chertkov O."/>
            <person name="Larimer F.W."/>
            <person name="Land M.L."/>
            <person name="Hauser L."/>
            <person name="Brettin T.S."/>
            <person name="Detter J.C."/>
            <person name="Han S."/>
            <person name="de Vos W.M."/>
            <person name="Janssen P.H."/>
            <person name="Smidt H."/>
        </authorList>
    </citation>
    <scope>NUCLEOTIDE SEQUENCE [LARGE SCALE GENOMIC DNA]</scope>
    <source>
        <strain evidence="2 3">Ellin514</strain>
    </source>
</reference>
<gene>
    <name evidence="2" type="ORF">Cflav_PD2006</name>
</gene>
<comment type="caution">
    <text evidence="2">The sequence shown here is derived from an EMBL/GenBank/DDBJ whole genome shotgun (WGS) entry which is preliminary data.</text>
</comment>
<keyword evidence="3" id="KW-1185">Reference proteome</keyword>
<dbReference type="EMBL" id="ABOX02000034">
    <property type="protein sequence ID" value="EEF58957.1"/>
    <property type="molecule type" value="Genomic_DNA"/>
</dbReference>
<dbReference type="Proteomes" id="UP000003688">
    <property type="component" value="Unassembled WGS sequence"/>
</dbReference>
<dbReference type="STRING" id="320771.Cflav_PD2006"/>
<protein>
    <recommendedName>
        <fullName evidence="1">Peptidase C39-like domain-containing protein</fullName>
    </recommendedName>
</protein>
<proteinExistence type="predicted"/>
<dbReference type="Pfam" id="PF13529">
    <property type="entry name" value="Peptidase_C39_2"/>
    <property type="match status" value="1"/>
</dbReference>
<dbReference type="AlphaFoldDB" id="B9XMB5"/>
<evidence type="ECO:0000313" key="2">
    <source>
        <dbReference type="EMBL" id="EEF58957.1"/>
    </source>
</evidence>